<dbReference type="Gene3D" id="3.10.450.50">
    <property type="match status" value="1"/>
</dbReference>
<keyword evidence="2 3" id="KW-0802">TPR repeat</keyword>
<dbReference type="KEGG" id="azo:azo1059"/>
<dbReference type="RefSeq" id="WP_011764793.1">
    <property type="nucleotide sequence ID" value="NC_008702.1"/>
</dbReference>
<keyword evidence="1" id="KW-0677">Repeat</keyword>
<evidence type="ECO:0000313" key="7">
    <source>
        <dbReference type="EMBL" id="CAL93676.1"/>
    </source>
</evidence>
<evidence type="ECO:0000313" key="8">
    <source>
        <dbReference type="Proteomes" id="UP000002588"/>
    </source>
</evidence>
<dbReference type="SMART" id="SM00028">
    <property type="entry name" value="TPR"/>
    <property type="match status" value="3"/>
</dbReference>
<feature type="region of interest" description="Disordered" evidence="4">
    <location>
        <begin position="172"/>
        <end position="306"/>
    </location>
</feature>
<proteinExistence type="predicted"/>
<dbReference type="InterPro" id="IPR011990">
    <property type="entry name" value="TPR-like_helical_dom_sf"/>
</dbReference>
<dbReference type="Gene3D" id="1.25.40.10">
    <property type="entry name" value="Tetratricopeptide repeat domain"/>
    <property type="match status" value="1"/>
</dbReference>
<dbReference type="InterPro" id="IPR019734">
    <property type="entry name" value="TPR_rpt"/>
</dbReference>
<dbReference type="Pfam" id="PF24125">
    <property type="entry name" value="Cds6_C"/>
    <property type="match status" value="1"/>
</dbReference>
<evidence type="ECO:0000256" key="4">
    <source>
        <dbReference type="SAM" id="MobiDB-lite"/>
    </source>
</evidence>
<dbReference type="SUPFAM" id="SSF48452">
    <property type="entry name" value="TPR-like"/>
    <property type="match status" value="1"/>
</dbReference>
<feature type="chain" id="PRO_5002635524" evidence="5">
    <location>
        <begin position="26"/>
        <end position="418"/>
    </location>
</feature>
<dbReference type="HOGENOM" id="CLU_037727_0_0_4"/>
<evidence type="ECO:0000256" key="3">
    <source>
        <dbReference type="PROSITE-ProRule" id="PRU00339"/>
    </source>
</evidence>
<accession>A1K4C1</accession>
<evidence type="ECO:0000256" key="1">
    <source>
        <dbReference type="ARBA" id="ARBA00022737"/>
    </source>
</evidence>
<evidence type="ECO:0000259" key="6">
    <source>
        <dbReference type="Pfam" id="PF24125"/>
    </source>
</evidence>
<dbReference type="SUPFAM" id="SSF54427">
    <property type="entry name" value="NTF2-like"/>
    <property type="match status" value="1"/>
</dbReference>
<dbReference type="PANTHER" id="PTHR44858:SF1">
    <property type="entry name" value="UDP-N-ACETYLGLUCOSAMINE--PEPTIDE N-ACETYLGLUCOSAMINYLTRANSFERASE SPINDLY-RELATED"/>
    <property type="match status" value="1"/>
</dbReference>
<feature type="compositionally biased region" description="Low complexity" evidence="4">
    <location>
        <begin position="226"/>
        <end position="272"/>
    </location>
</feature>
<dbReference type="eggNOG" id="COG0457">
    <property type="taxonomic scope" value="Bacteria"/>
</dbReference>
<sequence>MKIRLSAALGALALLQFLGASPVCAAEGPRDVHALLQQGKAAEALVLATRLVEAQPRDAEARFARGVALAELGRQDEAISVFLKLTQDFPSQPEPYNNLAVLYAQQKQYDKARATLESALRTHPSYAVAHQNLGDLYARLASQAYEKALQADSTRSTETPTRLALITELKSDAARTAAGPRASTAAAVPPAAPKGPALAAASGSPTIAAAPPTTAVAPPPAPPAAAPAKPVAPSAPGSAAPAVAATPNSPAIPQTTAGAPPQPAAAPRAASVPVPPAAEAPAGTTSQPGADTAVAERKPAAAPEKAAQDAVLRSVQGWAQAWSRKDVKSYLAAYDKDFEVPDGRARAVWERERQQRVGKAGAITVEVDNPRISVNGDRATVRFQQHYRSSGFNGSTNKTLELVRRGDQWKIRRETVGG</sequence>
<dbReference type="InterPro" id="IPR056203">
    <property type="entry name" value="Cds6_C"/>
</dbReference>
<dbReference type="AlphaFoldDB" id="A1K4C1"/>
<evidence type="ECO:0000256" key="2">
    <source>
        <dbReference type="ARBA" id="ARBA00022803"/>
    </source>
</evidence>
<dbReference type="STRING" id="62928.azo1059"/>
<feature type="compositionally biased region" description="Low complexity" evidence="4">
    <location>
        <begin position="174"/>
        <end position="216"/>
    </location>
</feature>
<feature type="domain" description="Cds6 C-terminal" evidence="6">
    <location>
        <begin position="311"/>
        <end position="414"/>
    </location>
</feature>
<dbReference type="Proteomes" id="UP000002588">
    <property type="component" value="Chromosome"/>
</dbReference>
<dbReference type="EMBL" id="AM406670">
    <property type="protein sequence ID" value="CAL93676.1"/>
    <property type="molecule type" value="Genomic_DNA"/>
</dbReference>
<dbReference type="PANTHER" id="PTHR44858">
    <property type="entry name" value="TETRATRICOPEPTIDE REPEAT PROTEIN 6"/>
    <property type="match status" value="1"/>
</dbReference>
<reference evidence="7 8" key="1">
    <citation type="journal article" date="2006" name="Nat. Biotechnol.">
        <title>Complete genome of the mutualistic, N2-fixing grass endophyte Azoarcus sp. strain BH72.</title>
        <authorList>
            <person name="Krause A."/>
            <person name="Ramakumar A."/>
            <person name="Bartels D."/>
            <person name="Battistoni F."/>
            <person name="Bekel T."/>
            <person name="Boch J."/>
            <person name="Boehm M."/>
            <person name="Friedrich F."/>
            <person name="Hurek T."/>
            <person name="Krause L."/>
            <person name="Linke B."/>
            <person name="McHardy A.C."/>
            <person name="Sarkar A."/>
            <person name="Schneiker S."/>
            <person name="Syed A.A."/>
            <person name="Thauer R."/>
            <person name="Vorhoelter F.-J."/>
            <person name="Weidner S."/>
            <person name="Puehler A."/>
            <person name="Reinhold-Hurek B."/>
            <person name="Kaiser O."/>
            <person name="Goesmann A."/>
        </authorList>
    </citation>
    <scope>NUCLEOTIDE SEQUENCE [LARGE SCALE GENOMIC DNA]</scope>
    <source>
        <strain evidence="7 8">BH72</strain>
    </source>
</reference>
<evidence type="ECO:0000256" key="5">
    <source>
        <dbReference type="SAM" id="SignalP"/>
    </source>
</evidence>
<organism evidence="7 8">
    <name type="scientific">Azoarcus sp. (strain BH72)</name>
    <dbReference type="NCBI Taxonomy" id="418699"/>
    <lineage>
        <taxon>Bacteria</taxon>
        <taxon>Pseudomonadati</taxon>
        <taxon>Pseudomonadota</taxon>
        <taxon>Betaproteobacteria</taxon>
        <taxon>Rhodocyclales</taxon>
        <taxon>Zoogloeaceae</taxon>
        <taxon>Azoarcus</taxon>
    </lineage>
</organism>
<gene>
    <name evidence="7" type="ordered locus">azo1059</name>
</gene>
<keyword evidence="5" id="KW-0732">Signal</keyword>
<dbReference type="InterPro" id="IPR032710">
    <property type="entry name" value="NTF2-like_dom_sf"/>
</dbReference>
<dbReference type="Pfam" id="PF13432">
    <property type="entry name" value="TPR_16"/>
    <property type="match status" value="1"/>
</dbReference>
<name>A1K4C1_AZOSB</name>
<feature type="repeat" description="TPR" evidence="3">
    <location>
        <begin position="93"/>
        <end position="126"/>
    </location>
</feature>
<feature type="signal peptide" evidence="5">
    <location>
        <begin position="1"/>
        <end position="25"/>
    </location>
</feature>
<dbReference type="InterPro" id="IPR050498">
    <property type="entry name" value="Ycf3"/>
</dbReference>
<dbReference type="Pfam" id="PF13428">
    <property type="entry name" value="TPR_14"/>
    <property type="match status" value="1"/>
</dbReference>
<dbReference type="PROSITE" id="PS50005">
    <property type="entry name" value="TPR"/>
    <property type="match status" value="1"/>
</dbReference>
<protein>
    <submittedName>
        <fullName evidence="7">Conserved hypothetical secreted protein</fullName>
    </submittedName>
</protein>
<keyword evidence="8" id="KW-1185">Reference proteome</keyword>